<accession>W1NDH3</accession>
<dbReference type="InterPro" id="IPR016549">
    <property type="entry name" value="UCP009193"/>
</dbReference>
<dbReference type="KEGG" id="atr:18421429"/>
<evidence type="ECO:0000256" key="1">
    <source>
        <dbReference type="SAM" id="MobiDB-lite"/>
    </source>
</evidence>
<proteinExistence type="predicted"/>
<keyword evidence="3" id="KW-1185">Reference proteome</keyword>
<dbReference type="Gramene" id="ERM93527">
    <property type="protein sequence ID" value="ERM93527"/>
    <property type="gene ID" value="AMTR_s00004p00061310"/>
</dbReference>
<dbReference type="AlphaFoldDB" id="W1NDH3"/>
<dbReference type="EMBL" id="KI397628">
    <property type="protein sequence ID" value="ERM93527.1"/>
    <property type="molecule type" value="Genomic_DNA"/>
</dbReference>
<reference evidence="3" key="1">
    <citation type="journal article" date="2013" name="Science">
        <title>The Amborella genome and the evolution of flowering plants.</title>
        <authorList>
            <consortium name="Amborella Genome Project"/>
        </authorList>
    </citation>
    <scope>NUCLEOTIDE SEQUENCE [LARGE SCALE GENOMIC DNA]</scope>
</reference>
<evidence type="ECO:0000313" key="3">
    <source>
        <dbReference type="Proteomes" id="UP000017836"/>
    </source>
</evidence>
<sequence length="207" mass="22939">MSKKRKSESNGLDEIERTMYTAFSSAANSLSLLYTQAQNQQKLAFQAGERHALEKLYQSILRHQEEGVRMTGADVLVYLQNELDYGGEEASVSPARQLQHHPNLNPHMHFPTPSSQMHNVASGQLVSSQAQRAMNQDQAKNSIFSNALSSPIRRSLQQGGYYSNRRNGSGDSENVGSHGSQSSQNEMNNGDSTMDMHEEGGPNGYYQ</sequence>
<evidence type="ECO:0000313" key="2">
    <source>
        <dbReference type="EMBL" id="ERM93527.1"/>
    </source>
</evidence>
<feature type="region of interest" description="Disordered" evidence="1">
    <location>
        <begin position="159"/>
        <end position="207"/>
    </location>
</feature>
<dbReference type="PANTHER" id="PTHR33675">
    <property type="entry name" value="NUCLEAR RECEPTOR FAMILY 2 GROUP C PROTEIN"/>
    <property type="match status" value="1"/>
</dbReference>
<dbReference type="OMA" id="NELECCI"/>
<organism evidence="2 3">
    <name type="scientific">Amborella trichopoda</name>
    <dbReference type="NCBI Taxonomy" id="13333"/>
    <lineage>
        <taxon>Eukaryota</taxon>
        <taxon>Viridiplantae</taxon>
        <taxon>Streptophyta</taxon>
        <taxon>Embryophyta</taxon>
        <taxon>Tracheophyta</taxon>
        <taxon>Spermatophyta</taxon>
        <taxon>Magnoliopsida</taxon>
        <taxon>Amborellales</taxon>
        <taxon>Amborellaceae</taxon>
        <taxon>Amborella</taxon>
    </lineage>
</organism>
<dbReference type="HOGENOM" id="CLU_083167_1_0_1"/>
<dbReference type="Proteomes" id="UP000017836">
    <property type="component" value="Unassembled WGS sequence"/>
</dbReference>
<name>W1NDH3_AMBTC</name>
<protein>
    <submittedName>
        <fullName evidence="2">Uncharacterized protein</fullName>
    </submittedName>
</protein>
<dbReference type="eggNOG" id="ENOG502QQY0">
    <property type="taxonomic scope" value="Eukaryota"/>
</dbReference>
<dbReference type="PANTHER" id="PTHR33675:SF1">
    <property type="entry name" value="HOLOCARBOXYLASE SYNTHETASE"/>
    <property type="match status" value="1"/>
</dbReference>
<feature type="compositionally biased region" description="Polar residues" evidence="1">
    <location>
        <begin position="159"/>
        <end position="192"/>
    </location>
</feature>
<dbReference type="OrthoDB" id="755598at2759"/>
<dbReference type="PIRSF" id="PIRSF009193">
    <property type="entry name" value="UCP009193"/>
    <property type="match status" value="1"/>
</dbReference>
<gene>
    <name evidence="2" type="ORF">AMTR_s00004p00061310</name>
</gene>